<reference evidence="2 3" key="2">
    <citation type="journal article" date="2017" name="Front. Plant Sci.">
        <title>Gene Classification and Mining of Molecular Markers Useful in Red Clover (Trifolium pratense) Breeding.</title>
        <authorList>
            <person name="Istvanek J."/>
            <person name="Dluhosova J."/>
            <person name="Dluhos P."/>
            <person name="Patkova L."/>
            <person name="Nedelnik J."/>
            <person name="Repkova J."/>
        </authorList>
    </citation>
    <scope>NUCLEOTIDE SEQUENCE [LARGE SCALE GENOMIC DNA]</scope>
    <source>
        <strain evidence="3">cv. Tatra</strain>
        <tissue evidence="2">Young leaves</tissue>
    </source>
</reference>
<gene>
    <name evidence="2" type="ORF">L195_g063487</name>
</gene>
<evidence type="ECO:0000256" key="1">
    <source>
        <dbReference type="SAM" id="MobiDB-lite"/>
    </source>
</evidence>
<feature type="non-terminal residue" evidence="2">
    <location>
        <position position="1"/>
    </location>
</feature>
<proteinExistence type="predicted"/>
<feature type="non-terminal residue" evidence="2">
    <location>
        <position position="47"/>
    </location>
</feature>
<comment type="caution">
    <text evidence="2">The sequence shown here is derived from an EMBL/GenBank/DDBJ whole genome shotgun (WGS) entry which is preliminary data.</text>
</comment>
<feature type="compositionally biased region" description="Acidic residues" evidence="1">
    <location>
        <begin position="34"/>
        <end position="47"/>
    </location>
</feature>
<sequence length="47" mass="4928">GEKKELVDGVIQALELEQTQANEAGVGPSHGFSIDDDVAGGETEEEE</sequence>
<dbReference type="AlphaFoldDB" id="A0A2K3KM45"/>
<reference evidence="2 3" key="1">
    <citation type="journal article" date="2014" name="Am. J. Bot.">
        <title>Genome assembly and annotation for red clover (Trifolium pratense; Fabaceae).</title>
        <authorList>
            <person name="Istvanek J."/>
            <person name="Jaros M."/>
            <person name="Krenek A."/>
            <person name="Repkova J."/>
        </authorList>
    </citation>
    <scope>NUCLEOTIDE SEQUENCE [LARGE SCALE GENOMIC DNA]</scope>
    <source>
        <strain evidence="3">cv. Tatra</strain>
        <tissue evidence="2">Young leaves</tissue>
    </source>
</reference>
<name>A0A2K3KM45_TRIPR</name>
<organism evidence="2 3">
    <name type="scientific">Trifolium pratense</name>
    <name type="common">Red clover</name>
    <dbReference type="NCBI Taxonomy" id="57577"/>
    <lineage>
        <taxon>Eukaryota</taxon>
        <taxon>Viridiplantae</taxon>
        <taxon>Streptophyta</taxon>
        <taxon>Embryophyta</taxon>
        <taxon>Tracheophyta</taxon>
        <taxon>Spermatophyta</taxon>
        <taxon>Magnoliopsida</taxon>
        <taxon>eudicotyledons</taxon>
        <taxon>Gunneridae</taxon>
        <taxon>Pentapetalae</taxon>
        <taxon>rosids</taxon>
        <taxon>fabids</taxon>
        <taxon>Fabales</taxon>
        <taxon>Fabaceae</taxon>
        <taxon>Papilionoideae</taxon>
        <taxon>50 kb inversion clade</taxon>
        <taxon>NPAAA clade</taxon>
        <taxon>Hologalegina</taxon>
        <taxon>IRL clade</taxon>
        <taxon>Trifolieae</taxon>
        <taxon>Trifolium</taxon>
    </lineage>
</organism>
<evidence type="ECO:0000313" key="2">
    <source>
        <dbReference type="EMBL" id="PNX67374.1"/>
    </source>
</evidence>
<protein>
    <submittedName>
        <fullName evidence="2">Uncharacterized protein</fullName>
    </submittedName>
</protein>
<feature type="region of interest" description="Disordered" evidence="1">
    <location>
        <begin position="21"/>
        <end position="47"/>
    </location>
</feature>
<evidence type="ECO:0000313" key="3">
    <source>
        <dbReference type="Proteomes" id="UP000236291"/>
    </source>
</evidence>
<dbReference type="EMBL" id="ASHM01208480">
    <property type="protein sequence ID" value="PNX67374.1"/>
    <property type="molecule type" value="Genomic_DNA"/>
</dbReference>
<dbReference type="Proteomes" id="UP000236291">
    <property type="component" value="Unassembled WGS sequence"/>
</dbReference>
<accession>A0A2K3KM45</accession>